<dbReference type="eggNOG" id="KOG3776">
    <property type="taxonomic scope" value="Eukaryota"/>
</dbReference>
<evidence type="ECO:0000256" key="3">
    <source>
        <dbReference type="ARBA" id="ARBA00022475"/>
    </source>
</evidence>
<keyword evidence="4 8" id="KW-0812">Transmembrane</keyword>
<keyword evidence="5 8" id="KW-1133">Transmembrane helix</keyword>
<dbReference type="GO" id="GO:0005737">
    <property type="term" value="C:cytoplasm"/>
    <property type="evidence" value="ECO:0007669"/>
    <property type="project" value="TreeGrafter"/>
</dbReference>
<evidence type="ECO:0008006" key="10">
    <source>
        <dbReference type="Google" id="ProtNLM"/>
    </source>
</evidence>
<dbReference type="Pfam" id="PF01130">
    <property type="entry name" value="CD36"/>
    <property type="match status" value="1"/>
</dbReference>
<comment type="similarity">
    <text evidence="2">Belongs to the CD36 family.</text>
</comment>
<sequence>MPHRSSTMILKSTRKYVKYFYIFLGTSLIALGGFFLIYSRPLLDRFIDSQMILRPGAELTKMWATPDVNVTVDFYFFNWTNAEDFYDMSTKPKFNQVGPFSYIEVPHKKIFKWHDNNHTMDYAKIHYYHYDAERSKLGLNDTLVSINALMVGAAAKSRHWPYLMRTVIDMALKFYKNGAVWTRTADEFFFRGFNDEIVNLLAVLPASLRYNLGVFMPWDRIGYAYARNGSTDFLGTHSIHTGVGDKTKLGELLLWKGQNRTKAFSNGCNAIHASPGEFQKTNLKKYESIEYFFTDFCRAVKADYDSEVYYKGVRAFRYKISPSAFDNGTTYPESKCYCDGECMPFGVFNISSCYYGLPILISKPHFMDADPFYANGVEGMAPNRSAHETYIIVEPRTGLVMNLQGRLQLNIYIRPTTHIRSFPTKRNFAFPVAWFDMTMEVSDFGAMTLRLLTNFPLYCDILGIILILLGIIVALWKPCRDHWNKRYLQHMEINTLPSEEDEKLPSSDLESKDISSNKDLFGLRSNFSSLMYITHPRRSLPIVISHLEGDDEAWRSCLDEEQRAASEVTSSEECDTSLEMDS</sequence>
<evidence type="ECO:0000256" key="8">
    <source>
        <dbReference type="SAM" id="Phobius"/>
    </source>
</evidence>
<organism evidence="9">
    <name type="scientific">Musca domestica</name>
    <name type="common">House fly</name>
    <dbReference type="NCBI Taxonomy" id="7370"/>
    <lineage>
        <taxon>Eukaryota</taxon>
        <taxon>Metazoa</taxon>
        <taxon>Ecdysozoa</taxon>
        <taxon>Arthropoda</taxon>
        <taxon>Hexapoda</taxon>
        <taxon>Insecta</taxon>
        <taxon>Pterygota</taxon>
        <taxon>Neoptera</taxon>
        <taxon>Endopterygota</taxon>
        <taxon>Diptera</taxon>
        <taxon>Brachycera</taxon>
        <taxon>Muscomorpha</taxon>
        <taxon>Muscoidea</taxon>
        <taxon>Muscidae</taxon>
        <taxon>Musca</taxon>
    </lineage>
</organism>
<evidence type="ECO:0000256" key="7">
    <source>
        <dbReference type="ARBA" id="ARBA00023180"/>
    </source>
</evidence>
<dbReference type="PANTHER" id="PTHR11923">
    <property type="entry name" value="SCAVENGER RECEPTOR CLASS B TYPE-1 SR-B1"/>
    <property type="match status" value="1"/>
</dbReference>
<dbReference type="PRINTS" id="PR01609">
    <property type="entry name" value="CD36FAMILY"/>
</dbReference>
<accession>A0A1I8MRM7</accession>
<evidence type="ECO:0000256" key="6">
    <source>
        <dbReference type="ARBA" id="ARBA00023136"/>
    </source>
</evidence>
<keyword evidence="3" id="KW-1003">Cell membrane</keyword>
<dbReference type="RefSeq" id="XP_005188826.3">
    <property type="nucleotide sequence ID" value="XM_005188769.4"/>
</dbReference>
<gene>
    <name evidence="9" type="primary">101887813</name>
</gene>
<dbReference type="EnsemblMetazoa" id="MDOA007739-RA">
    <property type="protein sequence ID" value="MDOA007739-PA"/>
    <property type="gene ID" value="MDOA007739"/>
</dbReference>
<evidence type="ECO:0000256" key="5">
    <source>
        <dbReference type="ARBA" id="ARBA00022989"/>
    </source>
</evidence>
<dbReference type="KEGG" id="mde:101887813"/>
<name>A0A1I8MRM7_MUSDO</name>
<keyword evidence="7" id="KW-0325">Glycoprotein</keyword>
<evidence type="ECO:0000313" key="9">
    <source>
        <dbReference type="EnsemblMetazoa" id="MDOA007739-PA"/>
    </source>
</evidence>
<dbReference type="InterPro" id="IPR002159">
    <property type="entry name" value="CD36_fam"/>
</dbReference>
<evidence type="ECO:0000256" key="2">
    <source>
        <dbReference type="ARBA" id="ARBA00010532"/>
    </source>
</evidence>
<proteinExistence type="inferred from homology"/>
<evidence type="ECO:0000256" key="4">
    <source>
        <dbReference type="ARBA" id="ARBA00022692"/>
    </source>
</evidence>
<dbReference type="PANTHER" id="PTHR11923:SF93">
    <property type="entry name" value="GH07959P-RELATED"/>
    <property type="match status" value="1"/>
</dbReference>
<comment type="subcellular location">
    <subcellularLocation>
        <location evidence="1">Cell membrane</location>
    </subcellularLocation>
</comment>
<keyword evidence="6 8" id="KW-0472">Membrane</keyword>
<dbReference type="OrthoDB" id="514335at2759"/>
<dbReference type="GO" id="GO:0005044">
    <property type="term" value="F:scavenger receptor activity"/>
    <property type="evidence" value="ECO:0007669"/>
    <property type="project" value="TreeGrafter"/>
</dbReference>
<dbReference type="AlphaFoldDB" id="A0A1I8MRM7"/>
<dbReference type="VEuPathDB" id="VectorBase:MDOMA2_016003"/>
<feature type="transmembrane region" description="Helical" evidence="8">
    <location>
        <begin position="455"/>
        <end position="476"/>
    </location>
</feature>
<feature type="transmembrane region" description="Helical" evidence="8">
    <location>
        <begin position="20"/>
        <end position="38"/>
    </location>
</feature>
<dbReference type="GO" id="GO:0005886">
    <property type="term" value="C:plasma membrane"/>
    <property type="evidence" value="ECO:0007669"/>
    <property type="project" value="UniProtKB-SubCell"/>
</dbReference>
<reference evidence="9" key="1">
    <citation type="submission" date="2020-05" db="UniProtKB">
        <authorList>
            <consortium name="EnsemblMetazoa"/>
        </authorList>
    </citation>
    <scope>IDENTIFICATION</scope>
    <source>
        <strain evidence="9">Aabys</strain>
    </source>
</reference>
<dbReference type="VEuPathDB" id="VectorBase:MDOA007739"/>
<protein>
    <recommendedName>
        <fullName evidence="10">CD36 family protein</fullName>
    </recommendedName>
</protein>
<evidence type="ECO:0000256" key="1">
    <source>
        <dbReference type="ARBA" id="ARBA00004236"/>
    </source>
</evidence>